<sequence length="527" mass="57946">MFAVKGWSVSADKLKSEAASAPANGPSAAKKSKKRKRSAAQSEDVTSSNVADMWERVIEHKGPQPQDGGKAQPQPKEKKDKTDKKRPKLNSDDVPSEDKAEPKVVSSEEKEGQEPEVSGSKEEKSAKKEKKKGKKDKSKSKETDDSPDAKAKATAAEPKPSSKAVAPIPAPPKLTPLQAAMREKLISARFRHLNETLYTRPSAEAFELFKESPEMFTEYHEGFRRQVDVWPENPVDSFLTEIRQRARQRDNHRKPRPGQQQSAKGEVLPLPRNRNTSVCTIADLGCGDAGLASGLQAEKKKLKLEILSFDLHSPHPLVTKADIANLPLASGSVDVAIFCLALMGTNWIDFVEEAYRILRWKGELWVAEIKSRFGSGMKKGGGVVEHSVGNRRKAGAAAGKKANKAKDEKADEKALLVEVDGVDDTRQQTDVSAFVDVLNKRGFMLQGQDQGHGAEAVDLSNKMFVKMRFVKTAPAVKGKCVLKDKEVEERAKLAGKPPMVKKPKFIDDDDKDGNEAAVLKPCVYKIR</sequence>
<keyword evidence="5 9" id="KW-0808">Transferase</keyword>
<feature type="compositionally biased region" description="Low complexity" evidence="10">
    <location>
        <begin position="17"/>
        <end position="29"/>
    </location>
</feature>
<evidence type="ECO:0000256" key="7">
    <source>
        <dbReference type="ARBA" id="ARBA00023242"/>
    </source>
</evidence>
<dbReference type="OrthoDB" id="10258825at2759"/>
<dbReference type="FunFam" id="1.10.10.2150:FF:000001">
    <property type="entry name" value="Ribosomal RNA-processing protein 8"/>
    <property type="match status" value="1"/>
</dbReference>
<comment type="function">
    <text evidence="9">S-adenosyl-L-methionine-dependent methyltransferase that specifically methylates the N(1) position of adenine in helix 25.1 in 25S rRNA. Required both for ribosomal 40S and 60S subunits biogenesis. Required for efficient pre-rRNA cleavage at site A2.</text>
</comment>
<dbReference type="Gene3D" id="1.10.10.2150">
    <property type="entry name" value="Ribosomal RNA-processing protein 8, N-terminal domain"/>
    <property type="match status" value="1"/>
</dbReference>
<gene>
    <name evidence="11" type="ORF">VM1G_03897</name>
</gene>
<keyword evidence="4 9" id="KW-0489">Methyltransferase</keyword>
<dbReference type="InterPro" id="IPR029063">
    <property type="entry name" value="SAM-dependent_MTases_sf"/>
</dbReference>
<keyword evidence="12" id="KW-1185">Reference proteome</keyword>
<reference evidence="11" key="1">
    <citation type="submission" date="2014-12" db="EMBL/GenBank/DDBJ databases">
        <title>Genome Sequence of Valsa Canker Pathogens Uncovers a Specific Adaption of Colonization on Woody Bark.</title>
        <authorList>
            <person name="Yin Z."/>
            <person name="Liu H."/>
            <person name="Gao X."/>
            <person name="Li Z."/>
            <person name="Song N."/>
            <person name="Ke X."/>
            <person name="Dai Q."/>
            <person name="Wu Y."/>
            <person name="Sun Y."/>
            <person name="Xu J.-R."/>
            <person name="Kang Z.K."/>
            <person name="Wang L."/>
            <person name="Huang L."/>
        </authorList>
    </citation>
    <scope>NUCLEOTIDE SEQUENCE [LARGE SCALE GENOMIC DNA]</scope>
    <source>
        <strain evidence="11">03-8</strain>
    </source>
</reference>
<proteinExistence type="inferred from homology"/>
<feature type="compositionally biased region" description="Low complexity" evidence="10">
    <location>
        <begin position="152"/>
        <end position="164"/>
    </location>
</feature>
<keyword evidence="3 9" id="KW-0698">rRNA processing</keyword>
<dbReference type="PANTHER" id="PTHR12787:SF0">
    <property type="entry name" value="RIBOSOMAL RNA-PROCESSING PROTEIN 8"/>
    <property type="match status" value="1"/>
</dbReference>
<dbReference type="EMBL" id="CM003101">
    <property type="protein sequence ID" value="KUI68227.1"/>
    <property type="molecule type" value="Genomic_DNA"/>
</dbReference>
<feature type="compositionally biased region" description="Basic and acidic residues" evidence="10">
    <location>
        <begin position="96"/>
        <end position="126"/>
    </location>
</feature>
<dbReference type="AlphaFoldDB" id="A0A194VW55"/>
<evidence type="ECO:0000256" key="8">
    <source>
        <dbReference type="ARBA" id="ARBA00076672"/>
    </source>
</evidence>
<dbReference type="InterPro" id="IPR042036">
    <property type="entry name" value="RRP8_N"/>
</dbReference>
<accession>A0A194VW55</accession>
<feature type="region of interest" description="Disordered" evidence="10">
    <location>
        <begin position="1"/>
        <end position="173"/>
    </location>
</feature>
<feature type="region of interest" description="Disordered" evidence="10">
    <location>
        <begin position="246"/>
        <end position="268"/>
    </location>
</feature>
<evidence type="ECO:0000256" key="10">
    <source>
        <dbReference type="SAM" id="MobiDB-lite"/>
    </source>
</evidence>
<evidence type="ECO:0000256" key="6">
    <source>
        <dbReference type="ARBA" id="ARBA00022691"/>
    </source>
</evidence>
<evidence type="ECO:0000256" key="3">
    <source>
        <dbReference type="ARBA" id="ARBA00022552"/>
    </source>
</evidence>
<keyword evidence="7 9" id="KW-0539">Nucleus</keyword>
<dbReference type="InterPro" id="IPR007823">
    <property type="entry name" value="RRP8"/>
</dbReference>
<evidence type="ECO:0000256" key="9">
    <source>
        <dbReference type="RuleBase" id="RU365074"/>
    </source>
</evidence>
<dbReference type="GO" id="GO:0005730">
    <property type="term" value="C:nucleolus"/>
    <property type="evidence" value="ECO:0007669"/>
    <property type="project" value="UniProtKB-SubCell"/>
</dbReference>
<feature type="compositionally biased region" description="Basic and acidic residues" evidence="10">
    <location>
        <begin position="53"/>
        <end position="62"/>
    </location>
</feature>
<keyword evidence="6 9" id="KW-0949">S-adenosyl-L-methionine</keyword>
<evidence type="ECO:0000256" key="1">
    <source>
        <dbReference type="ARBA" id="ARBA00004604"/>
    </source>
</evidence>
<name>A0A194VW55_CYTMA</name>
<dbReference type="GO" id="GO:0016433">
    <property type="term" value="F:rRNA (adenine) methyltransferase activity"/>
    <property type="evidence" value="ECO:0007669"/>
    <property type="project" value="UniProtKB-ARBA"/>
</dbReference>
<feature type="compositionally biased region" description="Basic residues" evidence="10">
    <location>
        <begin position="127"/>
        <end position="138"/>
    </location>
</feature>
<dbReference type="Gene3D" id="3.40.50.150">
    <property type="entry name" value="Vaccinia Virus protein VP39"/>
    <property type="match status" value="1"/>
</dbReference>
<feature type="compositionally biased region" description="Basic and acidic residues" evidence="10">
    <location>
        <begin position="139"/>
        <end position="151"/>
    </location>
</feature>
<dbReference type="SMR" id="A0A194VW55"/>
<evidence type="ECO:0000256" key="2">
    <source>
        <dbReference type="ARBA" id="ARBA00006301"/>
    </source>
</evidence>
<dbReference type="SUPFAM" id="SSF53335">
    <property type="entry name" value="S-adenosyl-L-methionine-dependent methyltransferases"/>
    <property type="match status" value="1"/>
</dbReference>
<evidence type="ECO:0000256" key="4">
    <source>
        <dbReference type="ARBA" id="ARBA00022603"/>
    </source>
</evidence>
<evidence type="ECO:0000256" key="5">
    <source>
        <dbReference type="ARBA" id="ARBA00022679"/>
    </source>
</evidence>
<comment type="similarity">
    <text evidence="2 9">Belongs to the methyltransferase superfamily. RRP8 family.</text>
</comment>
<dbReference type="Pfam" id="PF05148">
    <property type="entry name" value="Methyltransf_8"/>
    <property type="match status" value="1"/>
</dbReference>
<dbReference type="Proteomes" id="UP000078559">
    <property type="component" value="Chromosome 4"/>
</dbReference>
<dbReference type="CDD" id="cd02440">
    <property type="entry name" value="AdoMet_MTases"/>
    <property type="match status" value="1"/>
</dbReference>
<evidence type="ECO:0000313" key="11">
    <source>
        <dbReference type="EMBL" id="KUI68227.1"/>
    </source>
</evidence>
<organism evidence="11 12">
    <name type="scientific">Cytospora mali</name>
    <name type="common">Apple Valsa canker fungus</name>
    <name type="synonym">Valsa mali</name>
    <dbReference type="NCBI Taxonomy" id="578113"/>
    <lineage>
        <taxon>Eukaryota</taxon>
        <taxon>Fungi</taxon>
        <taxon>Dikarya</taxon>
        <taxon>Ascomycota</taxon>
        <taxon>Pezizomycotina</taxon>
        <taxon>Sordariomycetes</taxon>
        <taxon>Sordariomycetidae</taxon>
        <taxon>Diaporthales</taxon>
        <taxon>Cytosporaceae</taxon>
        <taxon>Cytospora</taxon>
    </lineage>
</organism>
<protein>
    <recommendedName>
        <fullName evidence="8 9">Ribosomal RNA-processing protein 8</fullName>
        <ecNumber evidence="9">2.1.1.-</ecNumber>
    </recommendedName>
</protein>
<comment type="subcellular location">
    <subcellularLocation>
        <location evidence="1 9">Nucleus</location>
        <location evidence="1 9">Nucleolus</location>
    </subcellularLocation>
</comment>
<dbReference type="GO" id="GO:0042273">
    <property type="term" value="P:ribosomal large subunit biogenesis"/>
    <property type="evidence" value="ECO:0007669"/>
    <property type="project" value="TreeGrafter"/>
</dbReference>
<dbReference type="PANTHER" id="PTHR12787">
    <property type="entry name" value="RIBOSOMAL RNA-PROCESSING PROTEIN 8"/>
    <property type="match status" value="1"/>
</dbReference>
<dbReference type="EC" id="2.1.1.-" evidence="9"/>
<feature type="compositionally biased region" description="Polar residues" evidence="10">
    <location>
        <begin position="41"/>
        <end position="50"/>
    </location>
</feature>
<evidence type="ECO:0000313" key="12">
    <source>
        <dbReference type="Proteomes" id="UP000078559"/>
    </source>
</evidence>